<keyword evidence="2" id="KW-1133">Transmembrane helix</keyword>
<feature type="transmembrane region" description="Helical" evidence="2">
    <location>
        <begin position="87"/>
        <end position="112"/>
    </location>
</feature>
<dbReference type="InterPro" id="IPR026004">
    <property type="entry name" value="Septum_form"/>
</dbReference>
<evidence type="ECO:0000256" key="1">
    <source>
        <dbReference type="SAM" id="MobiDB-lite"/>
    </source>
</evidence>
<dbReference type="Proteomes" id="UP001501020">
    <property type="component" value="Unassembled WGS sequence"/>
</dbReference>
<keyword evidence="5" id="KW-1185">Reference proteome</keyword>
<dbReference type="Pfam" id="PF13845">
    <property type="entry name" value="Septum_form"/>
    <property type="match status" value="1"/>
</dbReference>
<reference evidence="4 5" key="1">
    <citation type="journal article" date="2019" name="Int. J. Syst. Evol. Microbiol.">
        <title>The Global Catalogue of Microorganisms (GCM) 10K type strain sequencing project: providing services to taxonomists for standard genome sequencing and annotation.</title>
        <authorList>
            <consortium name="The Broad Institute Genomics Platform"/>
            <consortium name="The Broad Institute Genome Sequencing Center for Infectious Disease"/>
            <person name="Wu L."/>
            <person name="Ma J."/>
        </authorList>
    </citation>
    <scope>NUCLEOTIDE SEQUENCE [LARGE SCALE GENOMIC DNA]</scope>
    <source>
        <strain evidence="4 5">JCM 13850</strain>
    </source>
</reference>
<evidence type="ECO:0000256" key="2">
    <source>
        <dbReference type="SAM" id="Phobius"/>
    </source>
</evidence>
<gene>
    <name evidence="4" type="ORF">GCM10009727_63650</name>
</gene>
<feature type="transmembrane region" description="Helical" evidence="2">
    <location>
        <begin position="124"/>
        <end position="146"/>
    </location>
</feature>
<organism evidence="4 5">
    <name type="scientific">Actinomadura napierensis</name>
    <dbReference type="NCBI Taxonomy" id="267854"/>
    <lineage>
        <taxon>Bacteria</taxon>
        <taxon>Bacillati</taxon>
        <taxon>Actinomycetota</taxon>
        <taxon>Actinomycetes</taxon>
        <taxon>Streptosporangiales</taxon>
        <taxon>Thermomonosporaceae</taxon>
        <taxon>Actinomadura</taxon>
    </lineage>
</organism>
<protein>
    <recommendedName>
        <fullName evidence="3">Septum formation-related domain-containing protein</fullName>
    </recommendedName>
</protein>
<evidence type="ECO:0000259" key="3">
    <source>
        <dbReference type="Pfam" id="PF13845"/>
    </source>
</evidence>
<accession>A0ABN3A894</accession>
<name>A0ABN3A894_9ACTN</name>
<comment type="caution">
    <text evidence="4">The sequence shown here is derived from an EMBL/GenBank/DDBJ whole genome shotgun (WGS) entry which is preliminary data.</text>
</comment>
<proteinExistence type="predicted"/>
<dbReference type="RefSeq" id="WP_344275590.1">
    <property type="nucleotide sequence ID" value="NZ_BAAAMR010000069.1"/>
</dbReference>
<evidence type="ECO:0000313" key="4">
    <source>
        <dbReference type="EMBL" id="GAA2155606.1"/>
    </source>
</evidence>
<keyword evidence="2" id="KW-0812">Transmembrane</keyword>
<feature type="region of interest" description="Disordered" evidence="1">
    <location>
        <begin position="1"/>
        <end position="68"/>
    </location>
</feature>
<evidence type="ECO:0000313" key="5">
    <source>
        <dbReference type="Proteomes" id="UP001501020"/>
    </source>
</evidence>
<dbReference type="EMBL" id="BAAAMR010000069">
    <property type="protein sequence ID" value="GAA2155606.1"/>
    <property type="molecule type" value="Genomic_DNA"/>
</dbReference>
<keyword evidence="2" id="KW-0472">Membrane</keyword>
<sequence length="408" mass="43486">MNPPEQPFDHSAAGTPPQPGIDLGPTPLPVAGTPLHEQPAVWPTRPGEYDPPPTYGPPGAGAGAPYPGGPYGGEPMGFAAPRRTNRLAIVTLITGLIGLVVFALGFGIAALVQVGRRNEKGRGLAIGGLVAALAWTCAGVVVYKAVVSPFASTKRDAAGHVVNGGKIFAKDLRIGDCLTGPVSDTTRTVKVMPCTVPHSAEVVATATLPDRPSFPGDAWINSTSERLCQARYGELARSRLRKNLQSYFLKPKRDGWDNGIRKVTCMLRLTGGNALTSPLAATVERGTKLYKELAVRDCLTGVPGDDTIYHTTSCNSAHTFQVYSKVDVTRLLPKRKSKAYPGHGALEKQVTRYCEKRGTAVFAARPPKFSIQGGYLYPSDQQWNTGIKVAFCIAKRTSGSLNRSVVPE</sequence>
<feature type="domain" description="Septum formation-related" evidence="3">
    <location>
        <begin position="175"/>
        <end position="392"/>
    </location>
</feature>